<keyword evidence="3 6" id="KW-0812">Transmembrane</keyword>
<proteinExistence type="inferred from homology"/>
<dbReference type="PANTHER" id="PTHR10165">
    <property type="entry name" value="LIPID PHOSPHATE PHOSPHATASE"/>
    <property type="match status" value="1"/>
</dbReference>
<dbReference type="Gene3D" id="1.20.144.10">
    <property type="entry name" value="Phosphatidic acid phosphatase type 2/haloperoxidase"/>
    <property type="match status" value="1"/>
</dbReference>
<evidence type="ECO:0000313" key="8">
    <source>
        <dbReference type="EMBL" id="RPB26679.1"/>
    </source>
</evidence>
<keyword evidence="4 6" id="KW-1133">Transmembrane helix</keyword>
<evidence type="ECO:0000259" key="7">
    <source>
        <dbReference type="SMART" id="SM00014"/>
    </source>
</evidence>
<feature type="transmembrane region" description="Helical" evidence="6">
    <location>
        <begin position="351"/>
        <end position="376"/>
    </location>
</feature>
<evidence type="ECO:0000256" key="1">
    <source>
        <dbReference type="ARBA" id="ARBA00004141"/>
    </source>
</evidence>
<dbReference type="GO" id="GO:0046839">
    <property type="term" value="P:phospholipid dephosphorylation"/>
    <property type="evidence" value="ECO:0007669"/>
    <property type="project" value="TreeGrafter"/>
</dbReference>
<dbReference type="GO" id="GO:0008195">
    <property type="term" value="F:phosphatidate phosphatase activity"/>
    <property type="evidence" value="ECO:0007669"/>
    <property type="project" value="TreeGrafter"/>
</dbReference>
<evidence type="ECO:0000256" key="4">
    <source>
        <dbReference type="ARBA" id="ARBA00022989"/>
    </source>
</evidence>
<feature type="transmembrane region" description="Helical" evidence="6">
    <location>
        <begin position="292"/>
        <end position="313"/>
    </location>
</feature>
<feature type="transmembrane region" description="Helical" evidence="6">
    <location>
        <begin position="60"/>
        <end position="81"/>
    </location>
</feature>
<sequence length="432" mass="47054">MVEEFLLERLELSREEEGLLDYDGDELLLESGRFRKINRNTMRGSSRMARITVFAEAVRLLDWIVILIIFTIASTLGSWILPTTRPFPLPSYLFPSSSSSSSLKINDTTISLVSGVPTMFPYLNGSSTVPFSIVMIVSLAVPFLLILFFMVFAARLPLPPNHGRANISKASTYRLRLRLANTYILGLLFSLALTLFATGLLKNVIGKQRPDFWGRCGGVIQDEEIVSKYTIPDYGLSTSTGGGTRMVTWEVCQNYYSGVIVKPATSGSGLKIVSRGTLQDGWRSFPSGHASISFAGLGYLSLFIAYACGALGSRREVRVGKGGKRSILALVATVVPVLVAGYISATRYADLMHWGADICAGIVLGVMGVAVGWGWYAVEAQTILDGGLLGEEEEKEEVMKGELSVEEMLKPGAEVVPVVVRVESADDIRLAR</sequence>
<dbReference type="Proteomes" id="UP000267821">
    <property type="component" value="Unassembled WGS sequence"/>
</dbReference>
<dbReference type="GO" id="GO:0004601">
    <property type="term" value="F:peroxidase activity"/>
    <property type="evidence" value="ECO:0007669"/>
    <property type="project" value="UniProtKB-KW"/>
</dbReference>
<organism evidence="8 9">
    <name type="scientific">Terfezia boudieri ATCC MYA-4762</name>
    <dbReference type="NCBI Taxonomy" id="1051890"/>
    <lineage>
        <taxon>Eukaryota</taxon>
        <taxon>Fungi</taxon>
        <taxon>Dikarya</taxon>
        <taxon>Ascomycota</taxon>
        <taxon>Pezizomycotina</taxon>
        <taxon>Pezizomycetes</taxon>
        <taxon>Pezizales</taxon>
        <taxon>Pezizaceae</taxon>
        <taxon>Terfezia</taxon>
    </lineage>
</organism>
<dbReference type="AlphaFoldDB" id="A0A3N4LYL4"/>
<evidence type="ECO:0000256" key="5">
    <source>
        <dbReference type="ARBA" id="ARBA00023136"/>
    </source>
</evidence>
<dbReference type="PANTHER" id="PTHR10165:SF35">
    <property type="entry name" value="RE23632P"/>
    <property type="match status" value="1"/>
</dbReference>
<keyword evidence="8" id="KW-0560">Oxidoreductase</keyword>
<accession>A0A3N4LYL4</accession>
<evidence type="ECO:0000256" key="2">
    <source>
        <dbReference type="ARBA" id="ARBA00008816"/>
    </source>
</evidence>
<protein>
    <submittedName>
        <fullName evidence="8">Acid phosphatase/Vanadium-dependent haloperoxidase</fullName>
    </submittedName>
</protein>
<comment type="similarity">
    <text evidence="2">Belongs to the PA-phosphatase related phosphoesterase family.</text>
</comment>
<dbReference type="SUPFAM" id="SSF48317">
    <property type="entry name" value="Acid phosphatase/Vanadium-dependent haloperoxidase"/>
    <property type="match status" value="1"/>
</dbReference>
<dbReference type="InParanoid" id="A0A3N4LYL4"/>
<keyword evidence="5 6" id="KW-0472">Membrane</keyword>
<keyword evidence="8" id="KW-0575">Peroxidase</keyword>
<keyword evidence="9" id="KW-1185">Reference proteome</keyword>
<feature type="transmembrane region" description="Helical" evidence="6">
    <location>
        <begin position="179"/>
        <end position="201"/>
    </location>
</feature>
<dbReference type="STRING" id="1051890.A0A3N4LYL4"/>
<dbReference type="GO" id="GO:0016020">
    <property type="term" value="C:membrane"/>
    <property type="evidence" value="ECO:0007669"/>
    <property type="project" value="UniProtKB-SubCell"/>
</dbReference>
<feature type="transmembrane region" description="Helical" evidence="6">
    <location>
        <begin position="325"/>
        <end position="345"/>
    </location>
</feature>
<reference evidence="8 9" key="1">
    <citation type="journal article" date="2018" name="Nat. Ecol. Evol.">
        <title>Pezizomycetes genomes reveal the molecular basis of ectomycorrhizal truffle lifestyle.</title>
        <authorList>
            <person name="Murat C."/>
            <person name="Payen T."/>
            <person name="Noel B."/>
            <person name="Kuo A."/>
            <person name="Morin E."/>
            <person name="Chen J."/>
            <person name="Kohler A."/>
            <person name="Krizsan K."/>
            <person name="Balestrini R."/>
            <person name="Da Silva C."/>
            <person name="Montanini B."/>
            <person name="Hainaut M."/>
            <person name="Levati E."/>
            <person name="Barry K.W."/>
            <person name="Belfiori B."/>
            <person name="Cichocki N."/>
            <person name="Clum A."/>
            <person name="Dockter R.B."/>
            <person name="Fauchery L."/>
            <person name="Guy J."/>
            <person name="Iotti M."/>
            <person name="Le Tacon F."/>
            <person name="Lindquist E.A."/>
            <person name="Lipzen A."/>
            <person name="Malagnac F."/>
            <person name="Mello A."/>
            <person name="Molinier V."/>
            <person name="Miyauchi S."/>
            <person name="Poulain J."/>
            <person name="Riccioni C."/>
            <person name="Rubini A."/>
            <person name="Sitrit Y."/>
            <person name="Splivallo R."/>
            <person name="Traeger S."/>
            <person name="Wang M."/>
            <person name="Zifcakova L."/>
            <person name="Wipf D."/>
            <person name="Zambonelli A."/>
            <person name="Paolocci F."/>
            <person name="Nowrousian M."/>
            <person name="Ottonello S."/>
            <person name="Baldrian P."/>
            <person name="Spatafora J.W."/>
            <person name="Henrissat B."/>
            <person name="Nagy L.G."/>
            <person name="Aury J.M."/>
            <person name="Wincker P."/>
            <person name="Grigoriev I.V."/>
            <person name="Bonfante P."/>
            <person name="Martin F.M."/>
        </authorList>
    </citation>
    <scope>NUCLEOTIDE SEQUENCE [LARGE SCALE GENOMIC DNA]</scope>
    <source>
        <strain evidence="8 9">ATCC MYA-4762</strain>
    </source>
</reference>
<evidence type="ECO:0000256" key="3">
    <source>
        <dbReference type="ARBA" id="ARBA00022692"/>
    </source>
</evidence>
<gene>
    <name evidence="8" type="ORF">L211DRAFT_835016</name>
</gene>
<dbReference type="Pfam" id="PF01569">
    <property type="entry name" value="PAP2"/>
    <property type="match status" value="1"/>
</dbReference>
<name>A0A3N4LYL4_9PEZI</name>
<dbReference type="InterPro" id="IPR000326">
    <property type="entry name" value="PAP2/HPO"/>
</dbReference>
<dbReference type="InterPro" id="IPR043216">
    <property type="entry name" value="PAP-like"/>
</dbReference>
<evidence type="ECO:0000313" key="9">
    <source>
        <dbReference type="Proteomes" id="UP000267821"/>
    </source>
</evidence>
<evidence type="ECO:0000256" key="6">
    <source>
        <dbReference type="SAM" id="Phobius"/>
    </source>
</evidence>
<dbReference type="InterPro" id="IPR036938">
    <property type="entry name" value="PAP2/HPO_sf"/>
</dbReference>
<feature type="transmembrane region" description="Helical" evidence="6">
    <location>
        <begin position="129"/>
        <end position="158"/>
    </location>
</feature>
<dbReference type="EMBL" id="ML121533">
    <property type="protein sequence ID" value="RPB26679.1"/>
    <property type="molecule type" value="Genomic_DNA"/>
</dbReference>
<feature type="domain" description="Phosphatidic acid phosphatase type 2/haloperoxidase" evidence="7">
    <location>
        <begin position="184"/>
        <end position="373"/>
    </location>
</feature>
<dbReference type="SMART" id="SM00014">
    <property type="entry name" value="acidPPc"/>
    <property type="match status" value="1"/>
</dbReference>
<comment type="subcellular location">
    <subcellularLocation>
        <location evidence="1">Membrane</location>
        <topology evidence="1">Multi-pass membrane protein</topology>
    </subcellularLocation>
</comment>
<dbReference type="OrthoDB" id="10030083at2759"/>
<dbReference type="GO" id="GO:0006644">
    <property type="term" value="P:phospholipid metabolic process"/>
    <property type="evidence" value="ECO:0007669"/>
    <property type="project" value="InterPro"/>
</dbReference>